<dbReference type="GO" id="GO:0005737">
    <property type="term" value="C:cytoplasm"/>
    <property type="evidence" value="ECO:0007669"/>
    <property type="project" value="TreeGrafter"/>
</dbReference>
<dbReference type="GO" id="GO:0005524">
    <property type="term" value="F:ATP binding"/>
    <property type="evidence" value="ECO:0007669"/>
    <property type="project" value="UniProtKB-KW"/>
</dbReference>
<evidence type="ECO:0000259" key="14">
    <source>
        <dbReference type="Pfam" id="PF06418"/>
    </source>
</evidence>
<feature type="domain" description="Glutamine amidotransferase" evidence="13">
    <location>
        <begin position="317"/>
        <end position="552"/>
    </location>
</feature>
<dbReference type="PROSITE" id="PS51273">
    <property type="entry name" value="GATASE_TYPE_1"/>
    <property type="match status" value="1"/>
</dbReference>
<dbReference type="GO" id="GO:0003883">
    <property type="term" value="F:CTP synthase activity"/>
    <property type="evidence" value="ECO:0007669"/>
    <property type="project" value="UniProtKB-UniRule"/>
</dbReference>
<comment type="catalytic activity">
    <reaction evidence="9 12">
        <text>UTP + L-glutamine + ATP + H2O = CTP + L-glutamate + ADP + phosphate + 2 H(+)</text>
        <dbReference type="Rhea" id="RHEA:26426"/>
        <dbReference type="ChEBI" id="CHEBI:15377"/>
        <dbReference type="ChEBI" id="CHEBI:15378"/>
        <dbReference type="ChEBI" id="CHEBI:29985"/>
        <dbReference type="ChEBI" id="CHEBI:30616"/>
        <dbReference type="ChEBI" id="CHEBI:37563"/>
        <dbReference type="ChEBI" id="CHEBI:43474"/>
        <dbReference type="ChEBI" id="CHEBI:46398"/>
        <dbReference type="ChEBI" id="CHEBI:58359"/>
        <dbReference type="ChEBI" id="CHEBI:456216"/>
        <dbReference type="EC" id="6.3.4.2"/>
    </reaction>
</comment>
<dbReference type="CDD" id="cd03113">
    <property type="entry name" value="CTPS_N"/>
    <property type="match status" value="1"/>
</dbReference>
<keyword evidence="6 12" id="KW-0067">ATP-binding</keyword>
<proteinExistence type="inferred from homology"/>
<keyword evidence="8 12" id="KW-0665">Pyrimidine biosynthesis</keyword>
<evidence type="ECO:0000256" key="5">
    <source>
        <dbReference type="ARBA" id="ARBA00022741"/>
    </source>
</evidence>
<dbReference type="AlphaFoldDB" id="A0AAN6F1Z6"/>
<dbReference type="FunFam" id="3.40.50.880:FF:000005">
    <property type="entry name" value="CTP synthase"/>
    <property type="match status" value="1"/>
</dbReference>
<dbReference type="Gene3D" id="3.40.50.880">
    <property type="match status" value="1"/>
</dbReference>
<dbReference type="SUPFAM" id="SSF52540">
    <property type="entry name" value="P-loop containing nucleoside triphosphate hydrolases"/>
    <property type="match status" value="1"/>
</dbReference>
<accession>A0AAN6F1Z6</accession>
<dbReference type="InterPro" id="IPR017456">
    <property type="entry name" value="CTP_synthase_N"/>
</dbReference>
<evidence type="ECO:0000256" key="9">
    <source>
        <dbReference type="ARBA" id="ARBA00047781"/>
    </source>
</evidence>
<dbReference type="SUPFAM" id="SSF52317">
    <property type="entry name" value="Class I glutamine amidotransferase-like"/>
    <property type="match status" value="1"/>
</dbReference>
<dbReference type="InterPro" id="IPR017926">
    <property type="entry name" value="GATASE"/>
</dbReference>
<evidence type="ECO:0000256" key="12">
    <source>
        <dbReference type="RuleBase" id="RU810713"/>
    </source>
</evidence>
<reference evidence="15" key="1">
    <citation type="submission" date="2023-01" db="EMBL/GenBank/DDBJ databases">
        <title>Exophiala dermititidis isolated from Cystic Fibrosis Patient.</title>
        <authorList>
            <person name="Kurbessoian T."/>
            <person name="Crocker A."/>
            <person name="Murante D."/>
            <person name="Hogan D.A."/>
            <person name="Stajich J.E."/>
        </authorList>
    </citation>
    <scope>NUCLEOTIDE SEQUENCE</scope>
    <source>
        <strain evidence="15">Ex8</strain>
    </source>
</reference>
<dbReference type="InterPro" id="IPR033828">
    <property type="entry name" value="GATase1_CTP_Synthase"/>
</dbReference>
<dbReference type="PANTHER" id="PTHR11550">
    <property type="entry name" value="CTP SYNTHASE"/>
    <property type="match status" value="1"/>
</dbReference>
<comment type="pathway">
    <text evidence="1 12">Pyrimidine metabolism; CTP biosynthesis via de novo pathway; CTP from UDP: step 2/2.</text>
</comment>
<dbReference type="PANTHER" id="PTHR11550:SF0">
    <property type="entry name" value="CTP SYNTHASE-RELATED"/>
    <property type="match status" value="1"/>
</dbReference>
<comment type="caution">
    <text evidence="15">The sequence shown here is derived from an EMBL/GenBank/DDBJ whole genome shotgun (WGS) entry which is preliminary data.</text>
</comment>
<evidence type="ECO:0000256" key="2">
    <source>
        <dbReference type="ARBA" id="ARBA00007533"/>
    </source>
</evidence>
<dbReference type="EMBL" id="JAJGCB010000001">
    <property type="protein sequence ID" value="KAJ8995283.1"/>
    <property type="molecule type" value="Genomic_DNA"/>
</dbReference>
<dbReference type="Gene3D" id="3.40.50.300">
    <property type="entry name" value="P-loop containing nucleotide triphosphate hydrolases"/>
    <property type="match status" value="1"/>
</dbReference>
<evidence type="ECO:0000256" key="7">
    <source>
        <dbReference type="ARBA" id="ARBA00022962"/>
    </source>
</evidence>
<evidence type="ECO:0000256" key="8">
    <source>
        <dbReference type="ARBA" id="ARBA00022975"/>
    </source>
</evidence>
<dbReference type="GO" id="GO:0042802">
    <property type="term" value="F:identical protein binding"/>
    <property type="evidence" value="ECO:0007669"/>
    <property type="project" value="TreeGrafter"/>
</dbReference>
<dbReference type="Proteomes" id="UP001161757">
    <property type="component" value="Unassembled WGS sequence"/>
</dbReference>
<dbReference type="CDD" id="cd01746">
    <property type="entry name" value="GATase1_CTP_Synthase"/>
    <property type="match status" value="1"/>
</dbReference>
<name>A0AAN6F1Z6_EXODE</name>
<evidence type="ECO:0000259" key="13">
    <source>
        <dbReference type="Pfam" id="PF00117"/>
    </source>
</evidence>
<keyword evidence="5 12" id="KW-0547">Nucleotide-binding</keyword>
<evidence type="ECO:0000256" key="10">
    <source>
        <dbReference type="ARBA" id="ARBA00054275"/>
    </source>
</evidence>
<keyword evidence="4 12" id="KW-0436">Ligase</keyword>
<evidence type="ECO:0000256" key="1">
    <source>
        <dbReference type="ARBA" id="ARBA00005171"/>
    </source>
</evidence>
<evidence type="ECO:0000313" key="15">
    <source>
        <dbReference type="EMBL" id="KAJ8995283.1"/>
    </source>
</evidence>
<dbReference type="InterPro" id="IPR029062">
    <property type="entry name" value="Class_I_gatase-like"/>
</dbReference>
<dbReference type="GO" id="GO:0019856">
    <property type="term" value="P:pyrimidine nucleobase biosynthetic process"/>
    <property type="evidence" value="ECO:0007669"/>
    <property type="project" value="TreeGrafter"/>
</dbReference>
<sequence length="605" mass="66619">MKYVLVSGGVISGIGKGITASSTGLLLKSLGLKITAIKIDPYINIDAGLMNPTEHGECFVLDDGGEVDLDLGNYERYLNITLTRENSITTGKMYQHVIERERRGDYLGKTVQVVPHLTNAIQDWIERVARIPVDDSGEEPDVCIIELGGTVGDIESGPFIEAMRQLRRRAGRDNFCQIHVSLVPVIGGEQKTKPTQAAIRDARSAGLAPDLIACRCKDRLIDATVNKIAMFCQVEPAQVIGVHDLDSTYHVPILLEQEGLLTQLRELFRLDAYPISPTLVTKGQQLWQDWKALTTSQNRFLESETVTIALVGKYTNLHDSYLSVIKSLEHSAMACHRKLNLVWVEASDLEKGTMESSPESYHKAWHQLCTADGVLVPGGFGHRGTEGMVAAANWARTKPKPYLGICLGMQIAVIEYARNVCGLEEAHSVELDARTGDPVVIFMPEIDKSTMGGNMRLGLRPTHFQEGTEWSRLRKLYNNAPTVNERHRHRYEVNPEYIERLSEAGMTFIGKDDKGERMEIVELKDHPFFVGVQFHPEYLSRVLSPSPPYLGFVAASAGLLEQATAAVARKAQRANGAGGGHDGHVNNVLTNGVRKVSLSGSASGF</sequence>
<dbReference type="EC" id="6.3.4.2" evidence="3 12"/>
<keyword evidence="7 12" id="KW-0315">Glutamine amidotransferase</keyword>
<dbReference type="Pfam" id="PF06418">
    <property type="entry name" value="CTP_synth_N"/>
    <property type="match status" value="1"/>
</dbReference>
<evidence type="ECO:0000256" key="6">
    <source>
        <dbReference type="ARBA" id="ARBA00022840"/>
    </source>
</evidence>
<dbReference type="InterPro" id="IPR004468">
    <property type="entry name" value="CTP_synthase"/>
</dbReference>
<evidence type="ECO:0000256" key="3">
    <source>
        <dbReference type="ARBA" id="ARBA00012291"/>
    </source>
</evidence>
<organism evidence="15 16">
    <name type="scientific">Exophiala dermatitidis</name>
    <name type="common">Black yeast-like fungus</name>
    <name type="synonym">Wangiella dermatitidis</name>
    <dbReference type="NCBI Taxonomy" id="5970"/>
    <lineage>
        <taxon>Eukaryota</taxon>
        <taxon>Fungi</taxon>
        <taxon>Dikarya</taxon>
        <taxon>Ascomycota</taxon>
        <taxon>Pezizomycotina</taxon>
        <taxon>Eurotiomycetes</taxon>
        <taxon>Chaetothyriomycetidae</taxon>
        <taxon>Chaetothyriales</taxon>
        <taxon>Herpotrichiellaceae</taxon>
        <taxon>Exophiala</taxon>
    </lineage>
</organism>
<comment type="similarity">
    <text evidence="2 12">Belongs to the CTP synthase family.</text>
</comment>
<protein>
    <recommendedName>
        <fullName evidence="11 12">CTP synthase</fullName>
        <ecNumber evidence="3 12">6.3.4.2</ecNumber>
    </recommendedName>
    <alternativeName>
        <fullName evidence="12">UTP--ammonia ligase</fullName>
    </alternativeName>
</protein>
<gene>
    <name evidence="15" type="primary">URA7</name>
    <name evidence="15" type="ORF">HRR80_000061</name>
</gene>
<dbReference type="InterPro" id="IPR027417">
    <property type="entry name" value="P-loop_NTPase"/>
</dbReference>
<dbReference type="GO" id="GO:0097268">
    <property type="term" value="C:cytoophidium"/>
    <property type="evidence" value="ECO:0007669"/>
    <property type="project" value="UniProtKB-ARBA"/>
</dbReference>
<dbReference type="FunFam" id="3.40.50.300:FF:000207">
    <property type="entry name" value="CTP synthase"/>
    <property type="match status" value="1"/>
</dbReference>
<dbReference type="NCBIfam" id="NF003792">
    <property type="entry name" value="PRK05380.1"/>
    <property type="match status" value="1"/>
</dbReference>
<evidence type="ECO:0000256" key="11">
    <source>
        <dbReference type="ARBA" id="ARBA00070745"/>
    </source>
</evidence>
<comment type="function">
    <text evidence="10 12">Catalyzes the ATP-dependent amination of UTP to CTP with either L-glutamine or ammonia as the source of nitrogen.</text>
</comment>
<feature type="domain" description="CTP synthase N-terminal" evidence="14">
    <location>
        <begin position="2"/>
        <end position="269"/>
    </location>
</feature>
<evidence type="ECO:0000256" key="4">
    <source>
        <dbReference type="ARBA" id="ARBA00022598"/>
    </source>
</evidence>
<dbReference type="NCBIfam" id="TIGR00337">
    <property type="entry name" value="PyrG"/>
    <property type="match status" value="1"/>
</dbReference>
<evidence type="ECO:0000313" key="16">
    <source>
        <dbReference type="Proteomes" id="UP001161757"/>
    </source>
</evidence>
<dbReference type="Pfam" id="PF00117">
    <property type="entry name" value="GATase"/>
    <property type="match status" value="1"/>
</dbReference>
<dbReference type="GO" id="GO:0044210">
    <property type="term" value="P:'de novo' CTP biosynthetic process"/>
    <property type="evidence" value="ECO:0007669"/>
    <property type="project" value="UniProtKB-UniRule"/>
</dbReference>